<reference evidence="2" key="1">
    <citation type="journal article" date="2022" name="Int. J. Mol. Sci.">
        <title>Draft Genome of Tanacetum Coccineum: Genomic Comparison of Closely Related Tanacetum-Family Plants.</title>
        <authorList>
            <person name="Yamashiro T."/>
            <person name="Shiraishi A."/>
            <person name="Nakayama K."/>
            <person name="Satake H."/>
        </authorList>
    </citation>
    <scope>NUCLEOTIDE SEQUENCE</scope>
</reference>
<protein>
    <submittedName>
        <fullName evidence="2">Uncharacterized protein</fullName>
    </submittedName>
</protein>
<dbReference type="EMBL" id="BQNB010015751">
    <property type="protein sequence ID" value="GJT43695.1"/>
    <property type="molecule type" value="Genomic_DNA"/>
</dbReference>
<comment type="caution">
    <text evidence="2">The sequence shown here is derived from an EMBL/GenBank/DDBJ whole genome shotgun (WGS) entry which is preliminary data.</text>
</comment>
<organism evidence="2 3">
    <name type="scientific">Tanacetum coccineum</name>
    <dbReference type="NCBI Taxonomy" id="301880"/>
    <lineage>
        <taxon>Eukaryota</taxon>
        <taxon>Viridiplantae</taxon>
        <taxon>Streptophyta</taxon>
        <taxon>Embryophyta</taxon>
        <taxon>Tracheophyta</taxon>
        <taxon>Spermatophyta</taxon>
        <taxon>Magnoliopsida</taxon>
        <taxon>eudicotyledons</taxon>
        <taxon>Gunneridae</taxon>
        <taxon>Pentapetalae</taxon>
        <taxon>asterids</taxon>
        <taxon>campanulids</taxon>
        <taxon>Asterales</taxon>
        <taxon>Asteraceae</taxon>
        <taxon>Asteroideae</taxon>
        <taxon>Anthemideae</taxon>
        <taxon>Anthemidinae</taxon>
        <taxon>Tanacetum</taxon>
    </lineage>
</organism>
<sequence length="124" mass="13918">MQPVDPPSPDYVPGPEHPPSPIEIPFVPEPEYPEYLSNFRRKGTHEDQPYPLMASPVPYPRLLPDSDPEEIQIGTPRGSMLIIPCAEGIGEDSPSDDDTDDDDAVMMIGAFRARRMTRREKRST</sequence>
<gene>
    <name evidence="2" type="ORF">Tco_0952410</name>
</gene>
<dbReference type="Proteomes" id="UP001151760">
    <property type="component" value="Unassembled WGS sequence"/>
</dbReference>
<evidence type="ECO:0000313" key="2">
    <source>
        <dbReference type="EMBL" id="GJT43695.1"/>
    </source>
</evidence>
<accession>A0ABQ5DWZ7</accession>
<keyword evidence="3" id="KW-1185">Reference proteome</keyword>
<name>A0ABQ5DWZ7_9ASTR</name>
<reference evidence="2" key="2">
    <citation type="submission" date="2022-01" db="EMBL/GenBank/DDBJ databases">
        <authorList>
            <person name="Yamashiro T."/>
            <person name="Shiraishi A."/>
            <person name="Satake H."/>
            <person name="Nakayama K."/>
        </authorList>
    </citation>
    <scope>NUCLEOTIDE SEQUENCE</scope>
</reference>
<evidence type="ECO:0000313" key="3">
    <source>
        <dbReference type="Proteomes" id="UP001151760"/>
    </source>
</evidence>
<evidence type="ECO:0000256" key="1">
    <source>
        <dbReference type="SAM" id="MobiDB-lite"/>
    </source>
</evidence>
<proteinExistence type="predicted"/>
<feature type="region of interest" description="Disordered" evidence="1">
    <location>
        <begin position="1"/>
        <end position="29"/>
    </location>
</feature>
<feature type="region of interest" description="Disordered" evidence="1">
    <location>
        <begin position="42"/>
        <end position="68"/>
    </location>
</feature>